<dbReference type="PANTHER" id="PTHR23502:SF5">
    <property type="entry name" value="QUINIDINE RESISTANCE PROTEIN 3"/>
    <property type="match status" value="1"/>
</dbReference>
<feature type="transmembrane region" description="Helical" evidence="5">
    <location>
        <begin position="49"/>
        <end position="70"/>
    </location>
</feature>
<dbReference type="PANTHER" id="PTHR23502">
    <property type="entry name" value="MAJOR FACILITATOR SUPERFAMILY"/>
    <property type="match status" value="1"/>
</dbReference>
<feature type="transmembrane region" description="Helical" evidence="5">
    <location>
        <begin position="302"/>
        <end position="324"/>
    </location>
</feature>
<dbReference type="InterPro" id="IPR011701">
    <property type="entry name" value="MFS"/>
</dbReference>
<evidence type="ECO:0000256" key="1">
    <source>
        <dbReference type="ARBA" id="ARBA00004141"/>
    </source>
</evidence>
<dbReference type="AlphaFoldDB" id="A0A8K0JKX0"/>
<feature type="transmembrane region" description="Helical" evidence="5">
    <location>
        <begin position="330"/>
        <end position="352"/>
    </location>
</feature>
<feature type="transmembrane region" description="Helical" evidence="5">
    <location>
        <begin position="233"/>
        <end position="251"/>
    </location>
</feature>
<feature type="transmembrane region" description="Helical" evidence="5">
    <location>
        <begin position="271"/>
        <end position="290"/>
    </location>
</feature>
<dbReference type="GO" id="GO:0022857">
    <property type="term" value="F:transmembrane transporter activity"/>
    <property type="evidence" value="ECO:0007669"/>
    <property type="project" value="InterPro"/>
</dbReference>
<feature type="transmembrane region" description="Helical" evidence="5">
    <location>
        <begin position="100"/>
        <end position="118"/>
    </location>
</feature>
<evidence type="ECO:0000256" key="2">
    <source>
        <dbReference type="ARBA" id="ARBA00022692"/>
    </source>
</evidence>
<protein>
    <recommendedName>
        <fullName evidence="8">Major facilitator superfamily (MFS) profile domain-containing protein</fullName>
    </recommendedName>
</protein>
<gene>
    <name evidence="6" type="ORF">FFLO_03563</name>
</gene>
<feature type="transmembrane region" description="Helical" evidence="5">
    <location>
        <begin position="160"/>
        <end position="178"/>
    </location>
</feature>
<dbReference type="GO" id="GO:0005886">
    <property type="term" value="C:plasma membrane"/>
    <property type="evidence" value="ECO:0007669"/>
    <property type="project" value="TreeGrafter"/>
</dbReference>
<keyword evidence="7" id="KW-1185">Reference proteome</keyword>
<name>A0A8K0JKX0_9TREE</name>
<dbReference type="Proteomes" id="UP000812966">
    <property type="component" value="Unassembled WGS sequence"/>
</dbReference>
<comment type="caution">
    <text evidence="6">The sequence shown here is derived from an EMBL/GenBank/DDBJ whole genome shotgun (WGS) entry which is preliminary data.</text>
</comment>
<dbReference type="InterPro" id="IPR036259">
    <property type="entry name" value="MFS_trans_sf"/>
</dbReference>
<keyword evidence="3 5" id="KW-1133">Transmembrane helix</keyword>
<keyword evidence="2 5" id="KW-0812">Transmembrane</keyword>
<proteinExistence type="predicted"/>
<feature type="transmembrane region" description="Helical" evidence="5">
    <location>
        <begin position="130"/>
        <end position="148"/>
    </location>
</feature>
<dbReference type="EMBL" id="JABELV010000066">
    <property type="protein sequence ID" value="KAG7535965.1"/>
    <property type="molecule type" value="Genomic_DNA"/>
</dbReference>
<dbReference type="Gene3D" id="1.20.1250.20">
    <property type="entry name" value="MFS general substrate transporter like domains"/>
    <property type="match status" value="1"/>
</dbReference>
<evidence type="ECO:0000313" key="7">
    <source>
        <dbReference type="Proteomes" id="UP000812966"/>
    </source>
</evidence>
<evidence type="ECO:0000256" key="4">
    <source>
        <dbReference type="ARBA" id="ARBA00023136"/>
    </source>
</evidence>
<sequence length="427" mass="45473">MSTCSSKERPVEPDRVLEKLSIELCPVQDDPKSWSDGKKEYFGASDRKMALTVSLPILFQGLCPIFWTIVAETIFRQLGVIASAVASRAMSIDVLVGMRVLQFVAAAPMLSLGAGSLAECYDAHERGFKMGIYYAIPLMGPTIGPLLGGALGKAGGWRSTFYFLVAIYCLGLGGFFAFPEPWRKERSKVFQQARQKALSRAESLSGSTASIKIQDVNPVPIVWAVVRVPRNTAVLIVSGILFAAQYTILYTTTKTLSSHPYRYDSMKIGLVQMPFGIASMIGSVVGGKLCDRALGKSAEHEARIRAIIWAVVPLVLALAAYGWLAQLGMHVASLVVSLFVVGASLMLMYSGITSYLVDCNAGNGSTVIAVNGLSRGILGCVLSQVAAPIRSAIGDGGLYSIIAGLVAGSGLVLLLVVKSARRNAPSI</sequence>
<evidence type="ECO:0000256" key="3">
    <source>
        <dbReference type="ARBA" id="ARBA00022989"/>
    </source>
</evidence>
<feature type="transmembrane region" description="Helical" evidence="5">
    <location>
        <begin position="364"/>
        <end position="386"/>
    </location>
</feature>
<organism evidence="6 7">
    <name type="scientific">Filobasidium floriforme</name>
    <dbReference type="NCBI Taxonomy" id="5210"/>
    <lineage>
        <taxon>Eukaryota</taxon>
        <taxon>Fungi</taxon>
        <taxon>Dikarya</taxon>
        <taxon>Basidiomycota</taxon>
        <taxon>Agaricomycotina</taxon>
        <taxon>Tremellomycetes</taxon>
        <taxon>Filobasidiales</taxon>
        <taxon>Filobasidiaceae</taxon>
        <taxon>Filobasidium</taxon>
    </lineage>
</organism>
<keyword evidence="4 5" id="KW-0472">Membrane</keyword>
<dbReference type="SUPFAM" id="SSF103473">
    <property type="entry name" value="MFS general substrate transporter"/>
    <property type="match status" value="1"/>
</dbReference>
<comment type="subcellular location">
    <subcellularLocation>
        <location evidence="1">Membrane</location>
        <topology evidence="1">Multi-pass membrane protein</topology>
    </subcellularLocation>
</comment>
<evidence type="ECO:0000256" key="5">
    <source>
        <dbReference type="SAM" id="Phobius"/>
    </source>
</evidence>
<feature type="transmembrane region" description="Helical" evidence="5">
    <location>
        <begin position="398"/>
        <end position="417"/>
    </location>
</feature>
<accession>A0A8K0JKX0</accession>
<dbReference type="Pfam" id="PF07690">
    <property type="entry name" value="MFS_1"/>
    <property type="match status" value="1"/>
</dbReference>
<evidence type="ECO:0000313" key="6">
    <source>
        <dbReference type="EMBL" id="KAG7535965.1"/>
    </source>
</evidence>
<reference evidence="6" key="1">
    <citation type="submission" date="2020-04" db="EMBL/GenBank/DDBJ databases">
        <title>Analysis of mating type loci in Filobasidium floriforme.</title>
        <authorList>
            <person name="Nowrousian M."/>
        </authorList>
    </citation>
    <scope>NUCLEOTIDE SEQUENCE</scope>
    <source>
        <strain evidence="6">CBS 6242</strain>
    </source>
</reference>
<evidence type="ECO:0008006" key="8">
    <source>
        <dbReference type="Google" id="ProtNLM"/>
    </source>
</evidence>